<gene>
    <name evidence="2" type="ORF">ACFPFU_20815</name>
</gene>
<organism evidence="2 3">
    <name type="scientific">Negadavirga shengliensis</name>
    <dbReference type="NCBI Taxonomy" id="1389218"/>
    <lineage>
        <taxon>Bacteria</taxon>
        <taxon>Pseudomonadati</taxon>
        <taxon>Bacteroidota</taxon>
        <taxon>Cytophagia</taxon>
        <taxon>Cytophagales</taxon>
        <taxon>Cyclobacteriaceae</taxon>
        <taxon>Negadavirga</taxon>
    </lineage>
</organism>
<name>A0ABV9T6C0_9BACT</name>
<keyword evidence="1" id="KW-0732">Signal</keyword>
<accession>A0ABV9T6C0</accession>
<dbReference type="InterPro" id="IPR011659">
    <property type="entry name" value="WD40"/>
</dbReference>
<feature type="chain" id="PRO_5047264500" evidence="1">
    <location>
        <begin position="27"/>
        <end position="448"/>
    </location>
</feature>
<proteinExistence type="predicted"/>
<dbReference type="Proteomes" id="UP001595818">
    <property type="component" value="Unassembled WGS sequence"/>
</dbReference>
<protein>
    <submittedName>
        <fullName evidence="2">TolB family protein</fullName>
    </submittedName>
</protein>
<evidence type="ECO:0000313" key="2">
    <source>
        <dbReference type="EMBL" id="MFC4874159.1"/>
    </source>
</evidence>
<dbReference type="InterPro" id="IPR015943">
    <property type="entry name" value="WD40/YVTN_repeat-like_dom_sf"/>
</dbReference>
<feature type="signal peptide" evidence="1">
    <location>
        <begin position="1"/>
        <end position="26"/>
    </location>
</feature>
<sequence length="448" mass="49339">MKCPIIKTATLIAFLQLMSGSCLQLAAQIGTRFPSEKKVVQDPVTGVHLTFLTSTPSGDSKIYPTHPQWTADGNWLVFRSNRVKGEAMAVNEETGDIVQITEGGYTGMLTLSRKEMRLYFMRERGGDNGLQLISVDLGKLFADSETGRLQEKTAYEKIHGSIPAHMANGGDMALDADEKKIYFKVSRQVAGKHLPKDAEIEKSFGPRNMGAGPGGIASMDLGTGEIKHVVSVPFQVGHVQTNLWVPEELVFCWETGGKAPQRTWTVRADGTGLRPLYPEADYEWVTHEAVITKDEVAFAIMGHRPVIMQEASGVEIGNPENPGQEADWGPSGTREKPTGLAIVNLRTREMRIEGQTETGSGLWHVHGSPDGRWAVGDDFSRSLYLIDRKTKAMRLITAGHKTTAADHPHPTFHPDGNRFQIQSAMLSDDDRSMNICVVEIPEAWYGKE</sequence>
<dbReference type="Gene3D" id="2.130.10.10">
    <property type="entry name" value="YVTN repeat-like/Quinoprotein amine dehydrogenase"/>
    <property type="match status" value="1"/>
</dbReference>
<dbReference type="SUPFAM" id="SSF50969">
    <property type="entry name" value="YVTN repeat-like/Quinoprotein amine dehydrogenase"/>
    <property type="match status" value="1"/>
</dbReference>
<keyword evidence="3" id="KW-1185">Reference proteome</keyword>
<evidence type="ECO:0000313" key="3">
    <source>
        <dbReference type="Proteomes" id="UP001595818"/>
    </source>
</evidence>
<evidence type="ECO:0000256" key="1">
    <source>
        <dbReference type="SAM" id="SignalP"/>
    </source>
</evidence>
<reference evidence="3" key="1">
    <citation type="journal article" date="2019" name="Int. J. Syst. Evol. Microbiol.">
        <title>The Global Catalogue of Microorganisms (GCM) 10K type strain sequencing project: providing services to taxonomists for standard genome sequencing and annotation.</title>
        <authorList>
            <consortium name="The Broad Institute Genomics Platform"/>
            <consortium name="The Broad Institute Genome Sequencing Center for Infectious Disease"/>
            <person name="Wu L."/>
            <person name="Ma J."/>
        </authorList>
    </citation>
    <scope>NUCLEOTIDE SEQUENCE [LARGE SCALE GENOMIC DNA]</scope>
    <source>
        <strain evidence="3">CGMCC 4.7466</strain>
    </source>
</reference>
<dbReference type="PROSITE" id="PS51257">
    <property type="entry name" value="PROKAR_LIPOPROTEIN"/>
    <property type="match status" value="1"/>
</dbReference>
<dbReference type="RefSeq" id="WP_377067735.1">
    <property type="nucleotide sequence ID" value="NZ_JBHSJJ010000015.1"/>
</dbReference>
<dbReference type="Pfam" id="PF07676">
    <property type="entry name" value="PD40"/>
    <property type="match status" value="1"/>
</dbReference>
<comment type="caution">
    <text evidence="2">The sequence shown here is derived from an EMBL/GenBank/DDBJ whole genome shotgun (WGS) entry which is preliminary data.</text>
</comment>
<dbReference type="EMBL" id="JBHSJJ010000015">
    <property type="protein sequence ID" value="MFC4874159.1"/>
    <property type="molecule type" value="Genomic_DNA"/>
</dbReference>
<dbReference type="InterPro" id="IPR011044">
    <property type="entry name" value="Quino_amine_DH_bsu"/>
</dbReference>